<feature type="compositionally biased region" description="Low complexity" evidence="6">
    <location>
        <begin position="145"/>
        <end position="159"/>
    </location>
</feature>
<dbReference type="PRINTS" id="PR00043">
    <property type="entry name" value="LEUZIPPRJUN"/>
</dbReference>
<dbReference type="AlphaFoldDB" id="A0A4Z0Y9V1"/>
<proteinExistence type="inferred from homology"/>
<evidence type="ECO:0000256" key="6">
    <source>
        <dbReference type="SAM" id="MobiDB-lite"/>
    </source>
</evidence>
<dbReference type="Gene3D" id="1.20.5.170">
    <property type="match status" value="1"/>
</dbReference>
<dbReference type="PROSITE" id="PS50217">
    <property type="entry name" value="BZIP"/>
    <property type="match status" value="1"/>
</dbReference>
<dbReference type="GO" id="GO:0005667">
    <property type="term" value="C:transcription regulator complex"/>
    <property type="evidence" value="ECO:0007669"/>
    <property type="project" value="TreeGrafter"/>
</dbReference>
<evidence type="ECO:0000256" key="5">
    <source>
        <dbReference type="SAM" id="Coils"/>
    </source>
</evidence>
<evidence type="ECO:0000256" key="4">
    <source>
        <dbReference type="ARBA" id="ARBA00023163"/>
    </source>
</evidence>
<dbReference type="InterPro" id="IPR050946">
    <property type="entry name" value="AP-1_TF_bZIP"/>
</dbReference>
<comment type="similarity">
    <text evidence="1">Belongs to the bZIP family. Jun subfamily.</text>
</comment>
<protein>
    <recommendedName>
        <fullName evidence="7">BZIP domain-containing protein</fullName>
    </recommendedName>
</protein>
<sequence>MQVLGSQNHADRQHGVYTLTPYGIRDLPFYDINVPDHNPWRTPERIWHLHGFTTDNQPLDRFGYSEEQQPVTRTSSNDWHQVTKFHVPFEEWPSDLALYTACDKYKNPTAPPIATLYPSTPQTNLATVQETLSPSEEVGWHDRPSSPTSLTTPPGNPTTQKKRNRNRLAAAKCRKKAKRGVDELQQRERDLLRENKMLNAQACLLREEVVHLKTELLQHNKCDNDYIRQYIQRMVGQVGRVPSKDRACGTPNCVDS</sequence>
<dbReference type="PANTHER" id="PTHR11462">
    <property type="entry name" value="JUN TRANSCRIPTION FACTOR-RELATED"/>
    <property type="match status" value="1"/>
</dbReference>
<dbReference type="EMBL" id="SKBN01000264">
    <property type="protein sequence ID" value="TGJ79747.1"/>
    <property type="molecule type" value="Genomic_DNA"/>
</dbReference>
<organism evidence="8 9">
    <name type="scientific">Xylaria hypoxylon</name>
    <dbReference type="NCBI Taxonomy" id="37992"/>
    <lineage>
        <taxon>Eukaryota</taxon>
        <taxon>Fungi</taxon>
        <taxon>Dikarya</taxon>
        <taxon>Ascomycota</taxon>
        <taxon>Pezizomycotina</taxon>
        <taxon>Sordariomycetes</taxon>
        <taxon>Xylariomycetidae</taxon>
        <taxon>Xylariales</taxon>
        <taxon>Xylariaceae</taxon>
        <taxon>Xylaria</taxon>
    </lineage>
</organism>
<dbReference type="PANTHER" id="PTHR11462:SF35">
    <property type="entry name" value="TRANSCRIPTION FACTOR JRA"/>
    <property type="match status" value="1"/>
</dbReference>
<feature type="compositionally biased region" description="Basic residues" evidence="6">
    <location>
        <begin position="160"/>
        <end position="169"/>
    </location>
</feature>
<evidence type="ECO:0000313" key="9">
    <source>
        <dbReference type="Proteomes" id="UP000297716"/>
    </source>
</evidence>
<dbReference type="GO" id="GO:0051726">
    <property type="term" value="P:regulation of cell cycle"/>
    <property type="evidence" value="ECO:0007669"/>
    <property type="project" value="TreeGrafter"/>
</dbReference>
<name>A0A4Z0Y9V1_9PEZI</name>
<dbReference type="InterPro" id="IPR002112">
    <property type="entry name" value="Leuzip_Jun"/>
</dbReference>
<dbReference type="InterPro" id="IPR046347">
    <property type="entry name" value="bZIP_sf"/>
</dbReference>
<evidence type="ECO:0000259" key="7">
    <source>
        <dbReference type="PROSITE" id="PS50217"/>
    </source>
</evidence>
<evidence type="ECO:0000256" key="1">
    <source>
        <dbReference type="ARBA" id="ARBA00006882"/>
    </source>
</evidence>
<dbReference type="GO" id="GO:0000978">
    <property type="term" value="F:RNA polymerase II cis-regulatory region sequence-specific DNA binding"/>
    <property type="evidence" value="ECO:0007669"/>
    <property type="project" value="TreeGrafter"/>
</dbReference>
<keyword evidence="5" id="KW-0175">Coiled coil</keyword>
<dbReference type="SUPFAM" id="SSF57959">
    <property type="entry name" value="Leucine zipper domain"/>
    <property type="match status" value="1"/>
</dbReference>
<evidence type="ECO:0000256" key="2">
    <source>
        <dbReference type="ARBA" id="ARBA00023015"/>
    </source>
</evidence>
<keyword evidence="9" id="KW-1185">Reference proteome</keyword>
<dbReference type="STRING" id="37992.A0A4Z0Y9V1"/>
<dbReference type="Pfam" id="PF00170">
    <property type="entry name" value="bZIP_1"/>
    <property type="match status" value="1"/>
</dbReference>
<dbReference type="SMART" id="SM00338">
    <property type="entry name" value="BRLZ"/>
    <property type="match status" value="1"/>
</dbReference>
<keyword evidence="2" id="KW-0805">Transcription regulation</keyword>
<keyword evidence="4" id="KW-0804">Transcription</keyword>
<accession>A0A4Z0Y9V1</accession>
<dbReference type="GO" id="GO:0000981">
    <property type="term" value="F:DNA-binding transcription factor activity, RNA polymerase II-specific"/>
    <property type="evidence" value="ECO:0007669"/>
    <property type="project" value="TreeGrafter"/>
</dbReference>
<feature type="region of interest" description="Disordered" evidence="6">
    <location>
        <begin position="131"/>
        <end position="169"/>
    </location>
</feature>
<evidence type="ECO:0000256" key="3">
    <source>
        <dbReference type="ARBA" id="ARBA00023125"/>
    </source>
</evidence>
<feature type="coiled-coil region" evidence="5">
    <location>
        <begin position="174"/>
        <end position="201"/>
    </location>
</feature>
<evidence type="ECO:0000313" key="8">
    <source>
        <dbReference type="EMBL" id="TGJ79747.1"/>
    </source>
</evidence>
<gene>
    <name evidence="8" type="ORF">E0Z10_g9014</name>
</gene>
<dbReference type="OrthoDB" id="295274at2759"/>
<dbReference type="PROSITE" id="PS00036">
    <property type="entry name" value="BZIP_BASIC"/>
    <property type="match status" value="1"/>
</dbReference>
<feature type="domain" description="BZIP" evidence="7">
    <location>
        <begin position="156"/>
        <end position="219"/>
    </location>
</feature>
<dbReference type="Proteomes" id="UP000297716">
    <property type="component" value="Unassembled WGS sequence"/>
</dbReference>
<reference evidence="8 9" key="1">
    <citation type="submission" date="2019-03" db="EMBL/GenBank/DDBJ databases">
        <title>Draft genome sequence of Xylaria hypoxylon DSM 108379, a ubiquitous saprotrophic-parasitic fungi on hardwood.</title>
        <authorList>
            <person name="Buettner E."/>
            <person name="Leonhardt S."/>
            <person name="Gebauer A.M."/>
            <person name="Liers C."/>
            <person name="Hofrichter M."/>
            <person name="Kellner H."/>
        </authorList>
    </citation>
    <scope>NUCLEOTIDE SEQUENCE [LARGE SCALE GENOMIC DNA]</scope>
    <source>
        <strain evidence="8 9">DSM 108379</strain>
    </source>
</reference>
<dbReference type="InterPro" id="IPR004827">
    <property type="entry name" value="bZIP"/>
</dbReference>
<keyword evidence="3" id="KW-0238">DNA-binding</keyword>
<comment type="caution">
    <text evidence="8">The sequence shown here is derived from an EMBL/GenBank/DDBJ whole genome shotgun (WGS) entry which is preliminary data.</text>
</comment>